<keyword evidence="6" id="KW-0391">Immunity</keyword>
<evidence type="ECO:0000313" key="19">
    <source>
        <dbReference type="Proteomes" id="UP000515203"/>
    </source>
</evidence>
<keyword evidence="11" id="KW-0325">Glycoprotein</keyword>
<evidence type="ECO:0000256" key="8">
    <source>
        <dbReference type="ARBA" id="ARBA00023136"/>
    </source>
</evidence>
<dbReference type="Gene3D" id="2.10.50.10">
    <property type="entry name" value="Tumor Necrosis Factor Receptor, subunit A, domain 2"/>
    <property type="match status" value="2"/>
</dbReference>
<reference evidence="20" key="1">
    <citation type="submission" date="2025-08" db="UniProtKB">
        <authorList>
            <consortium name="RefSeq"/>
        </authorList>
    </citation>
    <scope>IDENTIFICATION</scope>
</reference>
<feature type="chain" id="PRO_5028410040" description="Tumor necrosis factor receptor superfamily member 5" evidence="17">
    <location>
        <begin position="21"/>
        <end position="284"/>
    </location>
</feature>
<feature type="domain" description="TNFR-Cys" evidence="18">
    <location>
        <begin position="145"/>
        <end position="186"/>
    </location>
</feature>
<keyword evidence="8 16" id="KW-0472">Membrane</keyword>
<evidence type="ECO:0000256" key="13">
    <source>
        <dbReference type="ARBA" id="ARBA00032719"/>
    </source>
</evidence>
<dbReference type="InterPro" id="IPR052135">
    <property type="entry name" value="TNFRSF5"/>
</dbReference>
<feature type="disulfide bond" evidence="15">
    <location>
        <begin position="62"/>
        <end position="77"/>
    </location>
</feature>
<dbReference type="InterPro" id="IPR034021">
    <property type="entry name" value="TNFRSF5_N"/>
</dbReference>
<feature type="repeat" description="TNFR-Cys" evidence="15">
    <location>
        <begin position="61"/>
        <end position="103"/>
    </location>
</feature>
<evidence type="ECO:0000256" key="4">
    <source>
        <dbReference type="ARBA" id="ARBA00022729"/>
    </source>
</evidence>
<keyword evidence="9 15" id="KW-1015">Disulfide bond</keyword>
<proteinExistence type="predicted"/>
<dbReference type="InterPro" id="IPR020435">
    <property type="entry name" value="TNFR_5"/>
</dbReference>
<evidence type="ECO:0000259" key="18">
    <source>
        <dbReference type="PROSITE" id="PS50050"/>
    </source>
</evidence>
<evidence type="ECO:0000256" key="3">
    <source>
        <dbReference type="ARBA" id="ARBA00022692"/>
    </source>
</evidence>
<dbReference type="InParanoid" id="A0A6P3FBF6"/>
<evidence type="ECO:0000256" key="15">
    <source>
        <dbReference type="PROSITE-ProRule" id="PRU00206"/>
    </source>
</evidence>
<feature type="signal peptide" evidence="17">
    <location>
        <begin position="1"/>
        <end position="20"/>
    </location>
</feature>
<protein>
    <recommendedName>
        <fullName evidence="2">Tumor necrosis factor receptor superfamily member 5</fullName>
    </recommendedName>
    <alternativeName>
        <fullName evidence="12">B-cell surface antigen CD40</fullName>
    </alternativeName>
    <alternativeName>
        <fullName evidence="13">CD40L receptor</fullName>
    </alternativeName>
</protein>
<feature type="disulfide bond" evidence="15">
    <location>
        <begin position="146"/>
        <end position="161"/>
    </location>
</feature>
<dbReference type="GO" id="GO:0051240">
    <property type="term" value="P:positive regulation of multicellular organismal process"/>
    <property type="evidence" value="ECO:0007669"/>
    <property type="project" value="UniProtKB-ARBA"/>
</dbReference>
<keyword evidence="5" id="KW-0677">Repeat</keyword>
<dbReference type="GeneID" id="101584818"/>
<dbReference type="Pfam" id="PF00020">
    <property type="entry name" value="TNFR_c6"/>
    <property type="match status" value="2"/>
</dbReference>
<keyword evidence="4 17" id="KW-0732">Signal</keyword>
<keyword evidence="19" id="KW-1185">Reference proteome</keyword>
<dbReference type="GO" id="GO:0045935">
    <property type="term" value="P:positive regulation of nucleobase-containing compound metabolic process"/>
    <property type="evidence" value="ECO:0007669"/>
    <property type="project" value="UniProtKB-ARBA"/>
</dbReference>
<evidence type="ECO:0000256" key="10">
    <source>
        <dbReference type="ARBA" id="ARBA00023170"/>
    </source>
</evidence>
<dbReference type="GO" id="GO:0035631">
    <property type="term" value="C:CD40 receptor complex"/>
    <property type="evidence" value="ECO:0007669"/>
    <property type="project" value="TreeGrafter"/>
</dbReference>
<dbReference type="RefSeq" id="XP_004636178.1">
    <property type="nucleotide sequence ID" value="XM_004636121.2"/>
</dbReference>
<keyword evidence="10 20" id="KW-0675">Receptor</keyword>
<dbReference type="GO" id="GO:0038023">
    <property type="term" value="F:signaling receptor activity"/>
    <property type="evidence" value="ECO:0007669"/>
    <property type="project" value="InterPro"/>
</dbReference>
<accession>A0A6P3FBF6</accession>
<name>A0A6P3FBF6_OCTDE</name>
<keyword evidence="3 16" id="KW-0812">Transmembrane</keyword>
<dbReference type="InterPro" id="IPR001368">
    <property type="entry name" value="TNFR/NGFR_Cys_rich_reg"/>
</dbReference>
<dbReference type="PRINTS" id="PR01922">
    <property type="entry name" value="TNFACTORR5"/>
</dbReference>
<evidence type="ECO:0000256" key="16">
    <source>
        <dbReference type="SAM" id="Phobius"/>
    </source>
</evidence>
<dbReference type="GO" id="GO:0051094">
    <property type="term" value="P:positive regulation of developmental process"/>
    <property type="evidence" value="ECO:0007669"/>
    <property type="project" value="UniProtKB-ARBA"/>
</dbReference>
<evidence type="ECO:0000256" key="11">
    <source>
        <dbReference type="ARBA" id="ARBA00023180"/>
    </source>
</evidence>
<sequence>MVRLALLCVLWGYLLTAVHPEAPPMCTENQFPRDNVCCDKCPPGEKLVDECTEFKATQCVRCQQGEFLDTWNRERHCRVHRYCDPNLGLQVQKEGTLEADTTCVCEEGRHCTNDACEHCDLHTSCGLGFGVKELGTGASDTICEPCPDGFFSNVSSASEKCHPWTSCERKYLVALQAGTSTSDAVCGLQNRSRALLVIPLVIGVLVAILLMSLYFTKFPGRVFRKPKDKGLHCTVDWQGPVEMGDPDDFLGHNTGAPVQETMHGCQPVTQEDGKESRISVQERQ</sequence>
<dbReference type="SUPFAM" id="SSF57586">
    <property type="entry name" value="TNF receptor-like"/>
    <property type="match status" value="3"/>
</dbReference>
<dbReference type="OrthoDB" id="9932129at2759"/>
<evidence type="ECO:0000256" key="5">
    <source>
        <dbReference type="ARBA" id="ARBA00022737"/>
    </source>
</evidence>
<evidence type="ECO:0000256" key="12">
    <source>
        <dbReference type="ARBA" id="ARBA00031089"/>
    </source>
</evidence>
<dbReference type="PANTHER" id="PTHR46875:SF1">
    <property type="entry name" value="TUMOR NECROSIS FACTOR RECEPTOR SUPERFAMILY MEMBER 5"/>
    <property type="match status" value="1"/>
</dbReference>
<keyword evidence="7 16" id="KW-1133">Transmembrane helix</keyword>
<dbReference type="AlphaFoldDB" id="A0A6P3FBF6"/>
<dbReference type="Proteomes" id="UP000515203">
    <property type="component" value="Unplaced"/>
</dbReference>
<dbReference type="CTD" id="958"/>
<dbReference type="GO" id="GO:0006874">
    <property type="term" value="P:intracellular calcium ion homeostasis"/>
    <property type="evidence" value="ECO:0007669"/>
    <property type="project" value="UniProtKB-ARBA"/>
</dbReference>
<dbReference type="GO" id="GO:0042113">
    <property type="term" value="P:B cell activation"/>
    <property type="evidence" value="ECO:0007669"/>
    <property type="project" value="InterPro"/>
</dbReference>
<evidence type="ECO:0000256" key="17">
    <source>
        <dbReference type="SAM" id="SignalP"/>
    </source>
</evidence>
<comment type="caution">
    <text evidence="15">Lacks conserved residue(s) required for the propagation of feature annotation.</text>
</comment>
<evidence type="ECO:0000256" key="9">
    <source>
        <dbReference type="ARBA" id="ARBA00023157"/>
    </source>
</evidence>
<comment type="subcellular location">
    <subcellularLocation>
        <location evidence="1">Membrane</location>
        <topology evidence="1">Single-pass type I membrane protein</topology>
    </subcellularLocation>
</comment>
<dbReference type="PROSITE" id="PS50050">
    <property type="entry name" value="TNFR_NGFR_2"/>
    <property type="match status" value="2"/>
</dbReference>
<evidence type="ECO:0000256" key="1">
    <source>
        <dbReference type="ARBA" id="ARBA00004479"/>
    </source>
</evidence>
<evidence type="ECO:0000256" key="2">
    <source>
        <dbReference type="ARBA" id="ARBA00015766"/>
    </source>
</evidence>
<evidence type="ECO:0000256" key="7">
    <source>
        <dbReference type="ARBA" id="ARBA00022989"/>
    </source>
</evidence>
<dbReference type="FunFam" id="2.10.50.10:FF:000041">
    <property type="entry name" value="Tumor necrosis factor receptor superfamily member 5"/>
    <property type="match status" value="1"/>
</dbReference>
<comment type="function">
    <text evidence="14">Receptor for TNFSF5/CD40LG. Transduces TRAF6- and MAP3K8-mediated signals that activate ERK in macrophages and B cells, leading to induction of immunoglobulin secretion.</text>
</comment>
<dbReference type="PANTHER" id="PTHR46875">
    <property type="entry name" value="TUMOR NECROSIS FACTOR RECEPTOR SUPERFAMILY MEMBER 5"/>
    <property type="match status" value="1"/>
</dbReference>
<gene>
    <name evidence="20" type="primary">Cd40</name>
</gene>
<evidence type="ECO:0000313" key="20">
    <source>
        <dbReference type="RefSeq" id="XP_004636178.1"/>
    </source>
</evidence>
<feature type="repeat" description="TNFR-Cys" evidence="15">
    <location>
        <begin position="145"/>
        <end position="186"/>
    </location>
</feature>
<dbReference type="CDD" id="cd13407">
    <property type="entry name" value="TNFRSF5"/>
    <property type="match status" value="1"/>
</dbReference>
<dbReference type="GO" id="GO:0023035">
    <property type="term" value="P:CD40 signaling pathway"/>
    <property type="evidence" value="ECO:0007669"/>
    <property type="project" value="UniProtKB-ARBA"/>
</dbReference>
<dbReference type="GO" id="GO:0010468">
    <property type="term" value="P:regulation of gene expression"/>
    <property type="evidence" value="ECO:0007669"/>
    <property type="project" value="UniProtKB-ARBA"/>
</dbReference>
<feature type="domain" description="TNFR-Cys" evidence="18">
    <location>
        <begin position="61"/>
        <end position="103"/>
    </location>
</feature>
<dbReference type="GO" id="GO:0006952">
    <property type="term" value="P:defense response"/>
    <property type="evidence" value="ECO:0007669"/>
    <property type="project" value="UniProtKB-ARBA"/>
</dbReference>
<dbReference type="FunCoup" id="A0A6P3FBF6">
    <property type="interactions" value="757"/>
</dbReference>
<dbReference type="GO" id="GO:0010557">
    <property type="term" value="P:positive regulation of macromolecule biosynthetic process"/>
    <property type="evidence" value="ECO:0007669"/>
    <property type="project" value="UniProtKB-ARBA"/>
</dbReference>
<evidence type="ECO:0000256" key="6">
    <source>
        <dbReference type="ARBA" id="ARBA00022859"/>
    </source>
</evidence>
<feature type="transmembrane region" description="Helical" evidence="16">
    <location>
        <begin position="194"/>
        <end position="215"/>
    </location>
</feature>
<dbReference type="SMART" id="SM00208">
    <property type="entry name" value="TNFR"/>
    <property type="match status" value="4"/>
</dbReference>
<organism evidence="19 20">
    <name type="scientific">Octodon degus</name>
    <name type="common">Degu</name>
    <name type="synonym">Sciurus degus</name>
    <dbReference type="NCBI Taxonomy" id="10160"/>
    <lineage>
        <taxon>Eukaryota</taxon>
        <taxon>Metazoa</taxon>
        <taxon>Chordata</taxon>
        <taxon>Craniata</taxon>
        <taxon>Vertebrata</taxon>
        <taxon>Euteleostomi</taxon>
        <taxon>Mammalia</taxon>
        <taxon>Eutheria</taxon>
        <taxon>Euarchontoglires</taxon>
        <taxon>Glires</taxon>
        <taxon>Rodentia</taxon>
        <taxon>Hystricomorpha</taxon>
        <taxon>Octodontidae</taxon>
        <taxon>Octodon</taxon>
    </lineage>
</organism>
<dbReference type="GO" id="GO:0009897">
    <property type="term" value="C:external side of plasma membrane"/>
    <property type="evidence" value="ECO:0007669"/>
    <property type="project" value="InterPro"/>
</dbReference>
<evidence type="ECO:0000256" key="14">
    <source>
        <dbReference type="ARBA" id="ARBA00045871"/>
    </source>
</evidence>
<dbReference type="GO" id="GO:0002768">
    <property type="term" value="P:immune response-regulating cell surface receptor signaling pathway"/>
    <property type="evidence" value="ECO:0007669"/>
    <property type="project" value="TreeGrafter"/>
</dbReference>